<comment type="caution">
    <text evidence="1">The sequence shown here is derived from an EMBL/GenBank/DDBJ whole genome shotgun (WGS) entry which is preliminary data.</text>
</comment>
<evidence type="ECO:0000313" key="2">
    <source>
        <dbReference type="Proteomes" id="UP000179270"/>
    </source>
</evidence>
<organism evidence="1 2">
    <name type="scientific">Candidatus Roizmanbacteria bacterium RIFCSPLOWO2_01_FULL_35_13</name>
    <dbReference type="NCBI Taxonomy" id="1802055"/>
    <lineage>
        <taxon>Bacteria</taxon>
        <taxon>Candidatus Roizmaniibacteriota</taxon>
    </lineage>
</organism>
<accession>A0A1F7I6Z4</accession>
<proteinExistence type="predicted"/>
<dbReference type="Proteomes" id="UP000179270">
    <property type="component" value="Unassembled WGS sequence"/>
</dbReference>
<evidence type="ECO:0000313" key="1">
    <source>
        <dbReference type="EMBL" id="OGK39147.1"/>
    </source>
</evidence>
<dbReference type="EMBL" id="MGAF01000056">
    <property type="protein sequence ID" value="OGK39147.1"/>
    <property type="molecule type" value="Genomic_DNA"/>
</dbReference>
<protein>
    <submittedName>
        <fullName evidence="1">Uncharacterized protein</fullName>
    </submittedName>
</protein>
<reference evidence="1 2" key="1">
    <citation type="journal article" date="2016" name="Nat. Commun.">
        <title>Thousands of microbial genomes shed light on interconnected biogeochemical processes in an aquifer system.</title>
        <authorList>
            <person name="Anantharaman K."/>
            <person name="Brown C.T."/>
            <person name="Hug L.A."/>
            <person name="Sharon I."/>
            <person name="Castelle C.J."/>
            <person name="Probst A.J."/>
            <person name="Thomas B.C."/>
            <person name="Singh A."/>
            <person name="Wilkins M.J."/>
            <person name="Karaoz U."/>
            <person name="Brodie E.L."/>
            <person name="Williams K.H."/>
            <person name="Hubbard S.S."/>
            <person name="Banfield J.F."/>
        </authorList>
    </citation>
    <scope>NUCLEOTIDE SEQUENCE [LARGE SCALE GENOMIC DNA]</scope>
</reference>
<sequence length="204" mass="22102">MTIVSILSSLNIIGLIAFLITLGFLVYEVILLTNTKKGENAPHVPQFEEGAQPLPPTLQIKEAGLKNLTKNLTKNNKIILAVLALLLIIFGGFTLFSNIKSTPESVKVTTIAPTVGVQVRRAIPTIRLPTEISFTRAPTGESLEAPAEIVRVEPTVTELTELSPTLTPTPSPTVIEELPVTSYMNNSLILFSAAGLFLFFAFLF</sequence>
<dbReference type="AlphaFoldDB" id="A0A1F7I6Z4"/>
<name>A0A1F7I6Z4_9BACT</name>
<gene>
    <name evidence="1" type="ORF">A3A74_03570</name>
</gene>